<organism evidence="2 3">
    <name type="scientific">Ehrlichia minasensis</name>
    <dbReference type="NCBI Taxonomy" id="1242993"/>
    <lineage>
        <taxon>Bacteria</taxon>
        <taxon>Pseudomonadati</taxon>
        <taxon>Pseudomonadota</taxon>
        <taxon>Alphaproteobacteria</taxon>
        <taxon>Rickettsiales</taxon>
        <taxon>Anaplasmataceae</taxon>
        <taxon>Ehrlichia</taxon>
    </lineage>
</organism>
<evidence type="ECO:0000313" key="2">
    <source>
        <dbReference type="EMBL" id="RZB13085.1"/>
    </source>
</evidence>
<name>A0A4Q6I586_9RICK</name>
<accession>A0A4Q6I586</accession>
<dbReference type="InterPro" id="IPR008927">
    <property type="entry name" value="6-PGluconate_DH-like_C_sf"/>
</dbReference>
<dbReference type="OrthoDB" id="5389341at2"/>
<dbReference type="AlphaFoldDB" id="A0A4Q6I586"/>
<proteinExistence type="predicted"/>
<sequence>MQKVAIVNFKRIGVSSIINYMVKCNISVVVIILNKADNILQYQEDGILVSVVHLNDDLSCLRDVGWVININSEKEEEDVILIRNAYSKILPHISHNVIISATSSIYLDMIREMQHNVSCSFLIVSFFRADNTIKLIECANYHNSQIKCDNTIQILNNSFSNLIVCNNIPGLILDRVIVFWLMISLIGAYNFNINIEEVDFIISNECMGIPTGVFNLLDKIGLDNFILKVKYLIKHLPGDYLCKLYNFVPVVVLQMISDGYTGSTSKIGGFYRFYELYDGNHNQVIDLYTGLYRQTYIVSRDFEKIQDLFGANNKHCQFMWYVWSNTLVYISSLIPNLSHNISVIDKAIKLAYDWKHGPFEIIDLLNDFTNNKLFDSYDNLPQILSIKKNMYNNKKQCLNINGDYI</sequence>
<protein>
    <submittedName>
        <fullName evidence="2">3-hydroxyacyl-CoA dehydrogenase</fullName>
    </submittedName>
</protein>
<dbReference type="InterPro" id="IPR052242">
    <property type="entry name" value="Mito_3-hydroxyacyl-CoA_DH"/>
</dbReference>
<dbReference type="STRING" id="1242993.ehr_00908"/>
<keyword evidence="1" id="KW-0520">NAD</keyword>
<reference evidence="2 3" key="1">
    <citation type="submission" date="2018-06" db="EMBL/GenBank/DDBJ databases">
        <title>Complete Genome Sequence of Ehrlichia minasensis Isolated From Cattle.</title>
        <authorList>
            <person name="Aguiar D.M."/>
            <person name="Araujo J.P.A.Jr."/>
            <person name="Nakazato L."/>
            <person name="Bard E."/>
            <person name="Cabezas-Cruz A."/>
        </authorList>
    </citation>
    <scope>NUCLEOTIDE SEQUENCE [LARGE SCALE GENOMIC DNA]</scope>
    <source>
        <strain evidence="2 3">B11</strain>
    </source>
</reference>
<dbReference type="SUPFAM" id="SSF48179">
    <property type="entry name" value="6-phosphogluconate dehydrogenase C-terminal domain-like"/>
    <property type="match status" value="2"/>
</dbReference>
<gene>
    <name evidence="2" type="ORF">DRF75_01025</name>
</gene>
<dbReference type="Proteomes" id="UP000293377">
    <property type="component" value="Unassembled WGS sequence"/>
</dbReference>
<dbReference type="GO" id="GO:0003857">
    <property type="term" value="F:(3S)-3-hydroxyacyl-CoA dehydrogenase (NAD+) activity"/>
    <property type="evidence" value="ECO:0007669"/>
    <property type="project" value="TreeGrafter"/>
</dbReference>
<comment type="caution">
    <text evidence="2">The sequence shown here is derived from an EMBL/GenBank/DDBJ whole genome shotgun (WGS) entry which is preliminary data.</text>
</comment>
<evidence type="ECO:0000256" key="1">
    <source>
        <dbReference type="ARBA" id="ARBA00023027"/>
    </source>
</evidence>
<keyword evidence="3" id="KW-1185">Reference proteome</keyword>
<evidence type="ECO:0000313" key="3">
    <source>
        <dbReference type="Proteomes" id="UP000293377"/>
    </source>
</evidence>
<dbReference type="Gene3D" id="1.10.1040.50">
    <property type="match status" value="1"/>
</dbReference>
<dbReference type="PANTHER" id="PTHR43561">
    <property type="match status" value="1"/>
</dbReference>
<dbReference type="PANTHER" id="PTHR43561:SF3">
    <property type="entry name" value="HYDROXYACYL-COENZYME A DEHYDROGENASE, MITOCHONDRIAL"/>
    <property type="match status" value="1"/>
</dbReference>
<dbReference type="GO" id="GO:0006635">
    <property type="term" value="P:fatty acid beta-oxidation"/>
    <property type="evidence" value="ECO:0007669"/>
    <property type="project" value="TreeGrafter"/>
</dbReference>
<dbReference type="EMBL" id="QOHL01000002">
    <property type="protein sequence ID" value="RZB13085.1"/>
    <property type="molecule type" value="Genomic_DNA"/>
</dbReference>